<dbReference type="EMBL" id="CP046171">
    <property type="protein sequence ID" value="QIS07783.1"/>
    <property type="molecule type" value="Genomic_DNA"/>
</dbReference>
<dbReference type="AlphaFoldDB" id="A0A6G9Y3Z1"/>
<proteinExistence type="predicted"/>
<evidence type="ECO:0000313" key="2">
    <source>
        <dbReference type="EMBL" id="QIS07783.1"/>
    </source>
</evidence>
<feature type="region of interest" description="Disordered" evidence="1">
    <location>
        <begin position="61"/>
        <end position="93"/>
    </location>
</feature>
<accession>A0A6G9Y3Z1</accession>
<protein>
    <submittedName>
        <fullName evidence="2">Uncharacterized protein</fullName>
    </submittedName>
</protein>
<dbReference type="Pfam" id="PF25690">
    <property type="entry name" value="Phage_gp49"/>
    <property type="match status" value="1"/>
</dbReference>
<gene>
    <name evidence="2" type="ORF">F5X71_29520</name>
</gene>
<name>A0A6G9Y3Z1_NOCBR</name>
<reference evidence="2 3" key="1">
    <citation type="journal article" date="2019" name="ACS Chem. Biol.">
        <title>Identification and Mobilization of a Cryptic Antibiotic Biosynthesis Gene Locus from a Human-Pathogenic Nocardia Isolate.</title>
        <authorList>
            <person name="Herisse M."/>
            <person name="Ishida K."/>
            <person name="Porter J.L."/>
            <person name="Howden B."/>
            <person name="Hertweck C."/>
            <person name="Stinear T.P."/>
            <person name="Pidot S.J."/>
        </authorList>
    </citation>
    <scope>NUCLEOTIDE SEQUENCE [LARGE SCALE GENOMIC DNA]</scope>
    <source>
        <strain evidence="2 3">AUSMDU00024985</strain>
    </source>
</reference>
<dbReference type="Proteomes" id="UP000501705">
    <property type="component" value="Chromosome"/>
</dbReference>
<dbReference type="InterPro" id="IPR057999">
    <property type="entry name" value="Gp49"/>
</dbReference>
<organism evidence="2 3">
    <name type="scientific">Nocardia brasiliensis</name>
    <dbReference type="NCBI Taxonomy" id="37326"/>
    <lineage>
        <taxon>Bacteria</taxon>
        <taxon>Bacillati</taxon>
        <taxon>Actinomycetota</taxon>
        <taxon>Actinomycetes</taxon>
        <taxon>Mycobacteriales</taxon>
        <taxon>Nocardiaceae</taxon>
        <taxon>Nocardia</taxon>
    </lineage>
</organism>
<evidence type="ECO:0000256" key="1">
    <source>
        <dbReference type="SAM" id="MobiDB-lite"/>
    </source>
</evidence>
<sequence length="133" mass="13845">MATDVASAPDKITVTLKGGTGFDAPWIVHHASSIAEAEQMVRGSGQLMKLAQDAATHFAGLGPAKSAPATPRNASTAAKPAYQQAPGGEGRQCPHGEMVFKSGVSKKDGKPWSAFMCPAPAGTPDQCEKQWLR</sequence>
<evidence type="ECO:0000313" key="3">
    <source>
        <dbReference type="Proteomes" id="UP000501705"/>
    </source>
</evidence>